<accession>A0ABM7RL47</accession>
<evidence type="ECO:0000313" key="2">
    <source>
        <dbReference type="EMBL" id="BCX47782.1"/>
    </source>
</evidence>
<gene>
    <name evidence="2" type="ORF">HAHE_16900</name>
</gene>
<organism evidence="2 3">
    <name type="scientific">Haloferula helveola</name>
    <dbReference type="NCBI Taxonomy" id="490095"/>
    <lineage>
        <taxon>Bacteria</taxon>
        <taxon>Pseudomonadati</taxon>
        <taxon>Verrucomicrobiota</taxon>
        <taxon>Verrucomicrobiia</taxon>
        <taxon>Verrucomicrobiales</taxon>
        <taxon>Verrucomicrobiaceae</taxon>
        <taxon>Haloferula</taxon>
    </lineage>
</organism>
<dbReference type="EMBL" id="AP024702">
    <property type="protein sequence ID" value="BCX47782.1"/>
    <property type="molecule type" value="Genomic_DNA"/>
</dbReference>
<keyword evidence="3" id="KW-1185">Reference proteome</keyword>
<keyword evidence="1" id="KW-0175">Coiled coil</keyword>
<feature type="coiled-coil region" evidence="1">
    <location>
        <begin position="127"/>
        <end position="189"/>
    </location>
</feature>
<evidence type="ECO:0000256" key="1">
    <source>
        <dbReference type="SAM" id="Coils"/>
    </source>
</evidence>
<name>A0ABM7RL47_9BACT</name>
<evidence type="ECO:0000313" key="3">
    <source>
        <dbReference type="Proteomes" id="UP001374893"/>
    </source>
</evidence>
<proteinExistence type="predicted"/>
<sequence length="710" mass="77864">MNMRLIRNLLVAGAVTTLGAPNLWAKKKAEPGVVLSEAGQKLEEKYASYLETLRKEIIGALPKLDAGDQSAYLKAREAEVVATKELDAAKARMGEVGKAQGLVGHAKGKWIGGADKGIAAAKEKLKKAKTADEREAAKKDLAHWEQNREEGVAALKERQALLDKALKERPKVEKAAKEAEKAVADAKAATVKAIKDLGLQDLLSSDKLDAKLAGFVVLTEASPKGLAGFAQQGEAQQELVELMFADGDLLVQMAVADGAAGGKYGRAMEIYRDIRKASDKAGEGTLQRLALAVALEHAEPVAQRNAVDAKDAPSHVDPVERYLHFEKAFLNDELDPAFKDLTVWDYRMVVDGEEPNDVLAWGREMLRNYRPDQVTKPDYRWRYVEIVRSDIRYGSEDNKYDRDDLQFFQNILKNGGICGRRAFFGRFTLRAFGIPTTARPQKGHAALVHWTPEGWVPCLGAGWGSGWTKTRYNKDLDFLANTQARATGEPFMKVKRAQWIGDVMGEPRVFGFLSGDPKFWYGVSLYVQQSIIEAAKSKTLDAVGQDIAEANVTKEVIEITDVELTDADRQPTVDSDGVITIPAAATSNPTKSTGKIIFMDSTLGGKQLHYSRNGGSQPFEYTFDAPAAGKYEITARIVTPSWQQSLLVTVNDSKEQAEIELPHTVGLWGETAPVVIELKKGKNVLRFSRQSAGNEKGFSVKDFTLTPVGN</sequence>
<dbReference type="Gene3D" id="2.60.120.260">
    <property type="entry name" value="Galactose-binding domain-like"/>
    <property type="match status" value="1"/>
</dbReference>
<dbReference type="Proteomes" id="UP001374893">
    <property type="component" value="Chromosome"/>
</dbReference>
<protein>
    <submittedName>
        <fullName evidence="2">Uncharacterized protein</fullName>
    </submittedName>
</protein>
<reference evidence="2 3" key="1">
    <citation type="submission" date="2021-06" db="EMBL/GenBank/DDBJ databases">
        <title>Complete genome of Haloferula helveola possessing various polysaccharide degrading enzymes.</title>
        <authorList>
            <person name="Takami H."/>
            <person name="Huang C."/>
            <person name="Hamasaki K."/>
        </authorList>
    </citation>
    <scope>NUCLEOTIDE SEQUENCE [LARGE SCALE GENOMIC DNA]</scope>
    <source>
        <strain evidence="2 3">CN-1</strain>
    </source>
</reference>